<feature type="signal peptide" evidence="16">
    <location>
        <begin position="1"/>
        <end position="24"/>
    </location>
</feature>
<evidence type="ECO:0000256" key="15">
    <source>
        <dbReference type="RuleBase" id="RU003357"/>
    </source>
</evidence>
<evidence type="ECO:0000313" key="19">
    <source>
        <dbReference type="EMBL" id="OXA77943.1"/>
    </source>
</evidence>
<comment type="similarity">
    <text evidence="2 14 15">Belongs to the TonB-dependent receptor family.</text>
</comment>
<sequence>MKYKFTISFLSFCFFLLASTSTWAQEKATIKGQISLANNQAADNVSIVLKGTKIGTNTDDNGNYEIKNVKPGSYVIRVSAVGYSSKEKSITLNGGDEVIENFTITSNSEQLDEIVVSGGAKKNPLARKETQQVSRLPLKNLENPQVYTTITSELLKEQVVTNLDDALKNAPGLSPLWASTGRGGDGAGYFSLRGFAVQPTMINGLPGLTNGTIDPANIDKIEVIKGPSGTLFGSSLISYGGLINLTTKKPYDHFGGVVDYTAGSYGLNRVTVDVNTPLDEEHKINVRVNSAYHTENSFQDAGFKKSFFFAPSLSYQVNDKLSFFINTEFMNNKATNPTMLFLDRGAELRVHNIDELGYDNKRSYTSNELAIETPSFNLQGQMNYKFSDQWSSQTVVSRGSSKSEGYYSYIYEGTQFYPKITEGIVLGRYMNYQNSTTLTTDIQQNFIGDFVIGSMRNRIVAGLDYFNRGAIDNGSGYVQNGGIYIGNLDLKTVNENLYGITDPTKYITNGDSGILTKAGSDALLSKAPMNNNKTKQEVYSAYVSDVINFTPGLSAMASLRVDRFMTEGDVSTNADDYNQTSFSPKFGVVYQPIIDKVSIFANYMDGFANTAPVNDVLPDGSSQPRTFSPEHANQFEVGTKLNIFQDKLYATFSYYDIKVTDQVYTVYTATTQTSYQNGGQRNKGFEAEIVANPIAGLNIVAGYSYNDALLTAGDPDFVGHRPESAGPQNTANLWASYKFLEGGLQGFGLGFGGNYADKNKIMNRTVTGQFTLPSYTVLNSSIFYGTEKYVLTLKLDNIANIDTYDGWSTIHPKNMRSVSANFSYKF</sequence>
<keyword evidence="10 15" id="KW-0798">TonB box</keyword>
<dbReference type="Pfam" id="PF07715">
    <property type="entry name" value="Plug"/>
    <property type="match status" value="1"/>
</dbReference>
<dbReference type="InterPro" id="IPR037066">
    <property type="entry name" value="Plug_dom_sf"/>
</dbReference>
<keyword evidence="8" id="KW-0408">Iron</keyword>
<dbReference type="InterPro" id="IPR000531">
    <property type="entry name" value="Beta-barrel_TonB"/>
</dbReference>
<dbReference type="Gene3D" id="2.170.130.10">
    <property type="entry name" value="TonB-dependent receptor, plug domain"/>
    <property type="match status" value="1"/>
</dbReference>
<dbReference type="Gene3D" id="2.60.40.1120">
    <property type="entry name" value="Carboxypeptidase-like, regulatory domain"/>
    <property type="match status" value="1"/>
</dbReference>
<accession>A0ABX4BN72</accession>
<evidence type="ECO:0000256" key="2">
    <source>
        <dbReference type="ARBA" id="ARBA00009810"/>
    </source>
</evidence>
<dbReference type="InterPro" id="IPR039426">
    <property type="entry name" value="TonB-dep_rcpt-like"/>
</dbReference>
<dbReference type="PROSITE" id="PS52016">
    <property type="entry name" value="TONB_DEPENDENT_REC_3"/>
    <property type="match status" value="1"/>
</dbReference>
<dbReference type="EMBL" id="MUGV01000023">
    <property type="protein sequence ID" value="OXA77943.1"/>
    <property type="molecule type" value="Genomic_DNA"/>
</dbReference>
<dbReference type="SUPFAM" id="SSF49464">
    <property type="entry name" value="Carboxypeptidase regulatory domain-like"/>
    <property type="match status" value="1"/>
</dbReference>
<dbReference type="RefSeq" id="WP_074662588.1">
    <property type="nucleotide sequence ID" value="NZ_MUGV01000023.1"/>
</dbReference>
<dbReference type="Pfam" id="PF00593">
    <property type="entry name" value="TonB_dep_Rec_b-barrel"/>
    <property type="match status" value="1"/>
</dbReference>
<keyword evidence="11 14" id="KW-0472">Membrane</keyword>
<evidence type="ECO:0000256" key="11">
    <source>
        <dbReference type="ARBA" id="ARBA00023136"/>
    </source>
</evidence>
<dbReference type="InterPro" id="IPR012910">
    <property type="entry name" value="Plug_dom"/>
</dbReference>
<gene>
    <name evidence="19" type="ORF">B0A65_14335</name>
</gene>
<comment type="subcellular location">
    <subcellularLocation>
        <location evidence="1 14">Cell outer membrane</location>
        <topology evidence="1 14">Multi-pass membrane protein</topology>
    </subcellularLocation>
</comment>
<keyword evidence="12 19" id="KW-0675">Receptor</keyword>
<evidence type="ECO:0000256" key="1">
    <source>
        <dbReference type="ARBA" id="ARBA00004571"/>
    </source>
</evidence>
<keyword evidence="7 16" id="KW-0732">Signal</keyword>
<evidence type="ECO:0000256" key="16">
    <source>
        <dbReference type="SAM" id="SignalP"/>
    </source>
</evidence>
<evidence type="ECO:0000256" key="12">
    <source>
        <dbReference type="ARBA" id="ARBA00023170"/>
    </source>
</evidence>
<keyword evidence="13 14" id="KW-0998">Cell outer membrane</keyword>
<keyword evidence="6 14" id="KW-0812">Transmembrane</keyword>
<dbReference type="InterPro" id="IPR036942">
    <property type="entry name" value="Beta-barrel_TonB_sf"/>
</dbReference>
<dbReference type="CDD" id="cd01347">
    <property type="entry name" value="ligand_gated_channel"/>
    <property type="match status" value="1"/>
</dbReference>
<evidence type="ECO:0000256" key="6">
    <source>
        <dbReference type="ARBA" id="ARBA00022692"/>
    </source>
</evidence>
<evidence type="ECO:0000256" key="7">
    <source>
        <dbReference type="ARBA" id="ARBA00022729"/>
    </source>
</evidence>
<evidence type="ECO:0000256" key="3">
    <source>
        <dbReference type="ARBA" id="ARBA00022448"/>
    </source>
</evidence>
<comment type="caution">
    <text evidence="19">The sequence shown here is derived from an EMBL/GenBank/DDBJ whole genome shotgun (WGS) entry which is preliminary data.</text>
</comment>
<evidence type="ECO:0000256" key="8">
    <source>
        <dbReference type="ARBA" id="ARBA00023004"/>
    </source>
</evidence>
<keyword evidence="4 14" id="KW-1134">Transmembrane beta strand</keyword>
<dbReference type="Proteomes" id="UP000198382">
    <property type="component" value="Unassembled WGS sequence"/>
</dbReference>
<dbReference type="PANTHER" id="PTHR32552:SF68">
    <property type="entry name" value="FERRICHROME OUTER MEMBRANE TRANSPORTER_PHAGE RECEPTOR"/>
    <property type="match status" value="1"/>
</dbReference>
<organism evidence="19 20">
    <name type="scientific">Flavobacterium frigidimaris</name>
    <dbReference type="NCBI Taxonomy" id="262320"/>
    <lineage>
        <taxon>Bacteria</taxon>
        <taxon>Pseudomonadati</taxon>
        <taxon>Bacteroidota</taxon>
        <taxon>Flavobacteriia</taxon>
        <taxon>Flavobacteriales</taxon>
        <taxon>Flavobacteriaceae</taxon>
        <taxon>Flavobacterium</taxon>
    </lineage>
</organism>
<dbReference type="NCBIfam" id="TIGR01783">
    <property type="entry name" value="TonB-siderophor"/>
    <property type="match status" value="1"/>
</dbReference>
<keyword evidence="20" id="KW-1185">Reference proteome</keyword>
<keyword evidence="5" id="KW-0410">Iron transport</keyword>
<evidence type="ECO:0000256" key="5">
    <source>
        <dbReference type="ARBA" id="ARBA00022496"/>
    </source>
</evidence>
<feature type="domain" description="TonB-dependent receptor-like beta-barrel" evidence="17">
    <location>
        <begin position="327"/>
        <end position="798"/>
    </location>
</feature>
<keyword evidence="3 14" id="KW-0813">Transport</keyword>
<name>A0ABX4BN72_FLAFR</name>
<evidence type="ECO:0000256" key="13">
    <source>
        <dbReference type="ARBA" id="ARBA00023237"/>
    </source>
</evidence>
<feature type="chain" id="PRO_5045068122" evidence="16">
    <location>
        <begin position="25"/>
        <end position="826"/>
    </location>
</feature>
<evidence type="ECO:0000259" key="18">
    <source>
        <dbReference type="Pfam" id="PF07715"/>
    </source>
</evidence>
<dbReference type="InterPro" id="IPR010105">
    <property type="entry name" value="TonB_sidphr_rcpt"/>
</dbReference>
<evidence type="ECO:0000259" key="17">
    <source>
        <dbReference type="Pfam" id="PF00593"/>
    </source>
</evidence>
<evidence type="ECO:0000256" key="10">
    <source>
        <dbReference type="ARBA" id="ARBA00023077"/>
    </source>
</evidence>
<protein>
    <submittedName>
        <fullName evidence="19">TonB-dependent siderophore receptor</fullName>
    </submittedName>
</protein>
<keyword evidence="9" id="KW-0406">Ion transport</keyword>
<dbReference type="PANTHER" id="PTHR32552">
    <property type="entry name" value="FERRICHROME IRON RECEPTOR-RELATED"/>
    <property type="match status" value="1"/>
</dbReference>
<evidence type="ECO:0000256" key="9">
    <source>
        <dbReference type="ARBA" id="ARBA00023065"/>
    </source>
</evidence>
<evidence type="ECO:0000313" key="20">
    <source>
        <dbReference type="Proteomes" id="UP000198382"/>
    </source>
</evidence>
<feature type="domain" description="TonB-dependent receptor plug" evidence="18">
    <location>
        <begin position="141"/>
        <end position="235"/>
    </location>
</feature>
<dbReference type="Pfam" id="PF13715">
    <property type="entry name" value="CarbopepD_reg_2"/>
    <property type="match status" value="1"/>
</dbReference>
<evidence type="ECO:0000256" key="14">
    <source>
        <dbReference type="PROSITE-ProRule" id="PRU01360"/>
    </source>
</evidence>
<proteinExistence type="inferred from homology"/>
<dbReference type="InterPro" id="IPR008969">
    <property type="entry name" value="CarboxyPept-like_regulatory"/>
</dbReference>
<reference evidence="19 20" key="1">
    <citation type="submission" date="2016-11" db="EMBL/GenBank/DDBJ databases">
        <title>Whole genomes of Flavobacteriaceae.</title>
        <authorList>
            <person name="Stine C."/>
            <person name="Li C."/>
            <person name="Tadesse D."/>
        </authorList>
    </citation>
    <scope>NUCLEOTIDE SEQUENCE [LARGE SCALE GENOMIC DNA]</scope>
    <source>
        <strain evidence="19 20">DSM 15937</strain>
    </source>
</reference>
<dbReference type="SUPFAM" id="SSF56935">
    <property type="entry name" value="Porins"/>
    <property type="match status" value="1"/>
</dbReference>
<dbReference type="Gene3D" id="2.40.170.20">
    <property type="entry name" value="TonB-dependent receptor, beta-barrel domain"/>
    <property type="match status" value="1"/>
</dbReference>
<evidence type="ECO:0000256" key="4">
    <source>
        <dbReference type="ARBA" id="ARBA00022452"/>
    </source>
</evidence>